<keyword evidence="2" id="KW-1185">Reference proteome</keyword>
<comment type="caution">
    <text evidence="1">The sequence shown here is derived from an EMBL/GenBank/DDBJ whole genome shotgun (WGS) entry which is preliminary data.</text>
</comment>
<protein>
    <submittedName>
        <fullName evidence="1">Uncharacterized protein</fullName>
    </submittedName>
</protein>
<reference evidence="1" key="1">
    <citation type="submission" date="2022-07" db="EMBL/GenBank/DDBJ databases">
        <title>Phylogenomic reconstructions and comparative analyses of Kickxellomycotina fungi.</title>
        <authorList>
            <person name="Reynolds N.K."/>
            <person name="Stajich J.E."/>
            <person name="Barry K."/>
            <person name="Grigoriev I.V."/>
            <person name="Crous P."/>
            <person name="Smith M.E."/>
        </authorList>
    </citation>
    <scope>NUCLEOTIDE SEQUENCE</scope>
    <source>
        <strain evidence="1">CBS 109366</strain>
    </source>
</reference>
<sequence>MLQQLGVEQHKWPNVRLLCVNNKSDYEIDDKEGDDGGADWIPEESFAALSGYLLATFPGVDSLWMDDNRCRRVGPRNAMSGYIMDHLSKLTRMHLRFSYMPTFGVKVLPAHITNLTLNVHSAYDYIDIPRIVAPTLVTLTLSAIPLNYLWDRFCNAAPGPGGGAGSSSKQLASPGSNVVEFTRLERLELTFHVPYRSIPSGKTEEDCSWERLADKDAGGAGAEKDGAETDSSSQKARSRLKTVSVKERSAKYSVLRADGKRPRFPKLRHLHLNLYPGRVKDFLNDVPVAQLQTLRISGDLVVFKGMRLGGLTSMQDCTLTYFSGYKRREWPHGGRFLAKVLAQGPHVRSLSITTCSEYRMYLPPADQVHCTGLRRLSITAQVSYADLPPILRRLPCLESLDLQRALMVKPPAQARTHEGLAQHLLASDMQPISTSLIKFVPDVLGRDATDETVFYNLPLSNILHAVAAGAPLVHGGIIAGYAPGWKNMDGVDLARYTHINLAYAEPLANGSLALETGHNIADFAGRVHKAGARALLALGGWSGSAHISEVLKAATERSRLVNGIVDHLRDNSLDGVDIDWIPNDCNKADPKNDAANLLTFLGELRHALESEFSGTRKLVALGVGVAPFAGPDGPLRDVSAYAKVVDYINILAYDVNGPHGNTTGPNAPLNYQSGRGSQASLIAAVDSWTAAKFPAKQITAGVAFHGRAAVALDDMSQQSWDIYRPRDGAIPKGDNDDGLWADGCTDKTPHYSGIWSYGNLRKQGVLSSPDTAAAPWRRSWDSASMTPWLFNPATKMFISYDDPGSLAAKVGYAADHGLAGVTVYDITMDFNGELMGALRKVVTPDAPQPTSAHDSVAADPSSASSASASASSSSASSALSSSSASSALSSSPGHTSTPPNHSATSSDLASSTVSAEPSGRPQSGGRCGPQSRYKCVDEDGKSNEFAICGAGVWFTQKCSSGTACYQNGDAIYCGWPR</sequence>
<dbReference type="Proteomes" id="UP001140234">
    <property type="component" value="Unassembled WGS sequence"/>
</dbReference>
<gene>
    <name evidence="1" type="ORF">IWQ57_002476</name>
</gene>
<accession>A0ACC1K036</accession>
<dbReference type="EMBL" id="JANBUJ010000645">
    <property type="protein sequence ID" value="KAJ2770848.1"/>
    <property type="molecule type" value="Genomic_DNA"/>
</dbReference>
<evidence type="ECO:0000313" key="2">
    <source>
        <dbReference type="Proteomes" id="UP001140234"/>
    </source>
</evidence>
<proteinExistence type="predicted"/>
<evidence type="ECO:0000313" key="1">
    <source>
        <dbReference type="EMBL" id="KAJ2770848.1"/>
    </source>
</evidence>
<name>A0ACC1K036_9FUNG</name>
<organism evidence="1 2">
    <name type="scientific">Coemansia nantahalensis</name>
    <dbReference type="NCBI Taxonomy" id="2789366"/>
    <lineage>
        <taxon>Eukaryota</taxon>
        <taxon>Fungi</taxon>
        <taxon>Fungi incertae sedis</taxon>
        <taxon>Zoopagomycota</taxon>
        <taxon>Kickxellomycotina</taxon>
        <taxon>Kickxellomycetes</taxon>
        <taxon>Kickxellales</taxon>
        <taxon>Kickxellaceae</taxon>
        <taxon>Coemansia</taxon>
    </lineage>
</organism>